<keyword evidence="2" id="KW-1185">Reference proteome</keyword>
<organism evidence="1 2">
    <name type="scientific">Aquarana catesbeiana</name>
    <name type="common">American bullfrog</name>
    <name type="synonym">Rana catesbeiana</name>
    <dbReference type="NCBI Taxonomy" id="8400"/>
    <lineage>
        <taxon>Eukaryota</taxon>
        <taxon>Metazoa</taxon>
        <taxon>Chordata</taxon>
        <taxon>Craniata</taxon>
        <taxon>Vertebrata</taxon>
        <taxon>Euteleostomi</taxon>
        <taxon>Amphibia</taxon>
        <taxon>Batrachia</taxon>
        <taxon>Anura</taxon>
        <taxon>Neobatrachia</taxon>
        <taxon>Ranoidea</taxon>
        <taxon>Ranidae</taxon>
        <taxon>Aquarana</taxon>
    </lineage>
</organism>
<dbReference type="Proteomes" id="UP000228934">
    <property type="component" value="Unassembled WGS sequence"/>
</dbReference>
<name>A0A2G9RIT3_AQUCT</name>
<proteinExistence type="predicted"/>
<protein>
    <submittedName>
        <fullName evidence="1">Uncharacterized protein</fullName>
    </submittedName>
</protein>
<dbReference type="EMBL" id="KV943187">
    <property type="protein sequence ID" value="PIO27161.1"/>
    <property type="molecule type" value="Genomic_DNA"/>
</dbReference>
<evidence type="ECO:0000313" key="1">
    <source>
        <dbReference type="EMBL" id="PIO27161.1"/>
    </source>
</evidence>
<accession>A0A2G9RIT3</accession>
<evidence type="ECO:0000313" key="2">
    <source>
        <dbReference type="Proteomes" id="UP000228934"/>
    </source>
</evidence>
<gene>
    <name evidence="1" type="ORF">AB205_0056200</name>
</gene>
<dbReference type="AlphaFoldDB" id="A0A2G9RIT3"/>
<reference evidence="2" key="1">
    <citation type="journal article" date="2017" name="Nat. Commun.">
        <title>The North American bullfrog draft genome provides insight into hormonal regulation of long noncoding RNA.</title>
        <authorList>
            <person name="Hammond S.A."/>
            <person name="Warren R.L."/>
            <person name="Vandervalk B.P."/>
            <person name="Kucuk E."/>
            <person name="Khan H."/>
            <person name="Gibb E.A."/>
            <person name="Pandoh P."/>
            <person name="Kirk H."/>
            <person name="Zhao Y."/>
            <person name="Jones M."/>
            <person name="Mungall A.J."/>
            <person name="Coope R."/>
            <person name="Pleasance S."/>
            <person name="Moore R.A."/>
            <person name="Holt R.A."/>
            <person name="Round J.M."/>
            <person name="Ohora S."/>
            <person name="Walle B.V."/>
            <person name="Veldhoen N."/>
            <person name="Helbing C.C."/>
            <person name="Birol I."/>
        </authorList>
    </citation>
    <scope>NUCLEOTIDE SEQUENCE [LARGE SCALE GENOMIC DNA]</scope>
</reference>
<sequence length="81" mass="9798">MAFEEMVEMVAILRREDYDGKKGMYTRPNMRKDKIMSSVVTTIEEKFGIKRAKEQLRKTWSDPKTRKPEQYWLIKKVLKKK</sequence>